<evidence type="ECO:0000313" key="14">
    <source>
        <dbReference type="Proteomes" id="UP000600247"/>
    </source>
</evidence>
<dbReference type="PIRSF" id="PIRSF036659">
    <property type="entry name" value="BdbC"/>
    <property type="match status" value="1"/>
</dbReference>
<keyword evidence="9" id="KW-1015">Disulfide bond</keyword>
<protein>
    <submittedName>
        <fullName evidence="13">Disulfide bond formation protein C</fullName>
    </submittedName>
</protein>
<keyword evidence="4 12" id="KW-0812">Transmembrane</keyword>
<dbReference type="Pfam" id="PF02600">
    <property type="entry name" value="DsbB"/>
    <property type="match status" value="1"/>
</dbReference>
<dbReference type="Proteomes" id="UP000600247">
    <property type="component" value="Unassembled WGS sequence"/>
</dbReference>
<evidence type="ECO:0000256" key="7">
    <source>
        <dbReference type="ARBA" id="ARBA00023002"/>
    </source>
</evidence>
<evidence type="ECO:0000256" key="2">
    <source>
        <dbReference type="ARBA" id="ARBA00007602"/>
    </source>
</evidence>
<feature type="transmembrane region" description="Helical" evidence="12">
    <location>
        <begin position="112"/>
        <end position="134"/>
    </location>
</feature>
<keyword evidence="8 12" id="KW-0472">Membrane</keyword>
<organism evidence="13 14">
    <name type="scientific">Paenibacillus radicis</name>
    <name type="common">ex Gao et al. 2016</name>
    <dbReference type="NCBI Taxonomy" id="1737354"/>
    <lineage>
        <taxon>Bacteria</taxon>
        <taxon>Bacillati</taxon>
        <taxon>Bacillota</taxon>
        <taxon>Bacilli</taxon>
        <taxon>Bacillales</taxon>
        <taxon>Paenibacillaceae</taxon>
        <taxon>Paenibacillus</taxon>
    </lineage>
</organism>
<gene>
    <name evidence="13" type="primary">bdbC</name>
    <name evidence="13" type="ORF">GCM10010918_41200</name>
</gene>
<dbReference type="GO" id="GO:0006457">
    <property type="term" value="P:protein folding"/>
    <property type="evidence" value="ECO:0007669"/>
    <property type="project" value="InterPro"/>
</dbReference>
<evidence type="ECO:0000256" key="12">
    <source>
        <dbReference type="SAM" id="Phobius"/>
    </source>
</evidence>
<feature type="transmembrane region" description="Helical" evidence="12">
    <location>
        <begin position="42"/>
        <end position="60"/>
    </location>
</feature>
<evidence type="ECO:0000256" key="11">
    <source>
        <dbReference type="ARBA" id="ARBA00023284"/>
    </source>
</evidence>
<dbReference type="InterPro" id="IPR012187">
    <property type="entry name" value="Disulphide_bond_form_BdbC"/>
</dbReference>
<keyword evidence="14" id="KW-1185">Reference proteome</keyword>
<dbReference type="RefSeq" id="WP_188891088.1">
    <property type="nucleotide sequence ID" value="NZ_BMHY01000009.1"/>
</dbReference>
<keyword evidence="6 12" id="KW-1133">Transmembrane helix</keyword>
<evidence type="ECO:0000256" key="3">
    <source>
        <dbReference type="ARBA" id="ARBA00022448"/>
    </source>
</evidence>
<keyword evidence="3" id="KW-0813">Transport</keyword>
<accession>A0A917M667</accession>
<dbReference type="Gene3D" id="1.20.1550.10">
    <property type="entry name" value="DsbB-like"/>
    <property type="match status" value="1"/>
</dbReference>
<dbReference type="GO" id="GO:0016020">
    <property type="term" value="C:membrane"/>
    <property type="evidence" value="ECO:0007669"/>
    <property type="project" value="UniProtKB-SubCell"/>
</dbReference>
<evidence type="ECO:0000256" key="4">
    <source>
        <dbReference type="ARBA" id="ARBA00022692"/>
    </source>
</evidence>
<sequence length="154" mass="17881">MRYESWSQRTGLYFAWLVSLVATGGSLYFSEIEGFIPCDLCWYQRIFMYPQAIILGIAAYRGDRRIVWYTLPLSLIGGLISLYHNIEIWFPKLGEVAPCRSGIPCNQDYLNWLGFITIPLMALVAFILITIFLLQARERAELQEEQEEEQEQAE</sequence>
<comment type="caution">
    <text evidence="13">The sequence shown here is derived from an EMBL/GenBank/DDBJ whole genome shotgun (WGS) entry which is preliminary data.</text>
</comment>
<comment type="subcellular location">
    <subcellularLocation>
        <location evidence="1">Membrane</location>
        <topology evidence="1">Multi-pass membrane protein</topology>
    </subcellularLocation>
</comment>
<dbReference type="AlphaFoldDB" id="A0A917M667"/>
<name>A0A917M667_9BACL</name>
<dbReference type="GO" id="GO:0015035">
    <property type="term" value="F:protein-disulfide reductase activity"/>
    <property type="evidence" value="ECO:0007669"/>
    <property type="project" value="InterPro"/>
</dbReference>
<evidence type="ECO:0000256" key="5">
    <source>
        <dbReference type="ARBA" id="ARBA00022982"/>
    </source>
</evidence>
<proteinExistence type="inferred from homology"/>
<evidence type="ECO:0000313" key="13">
    <source>
        <dbReference type="EMBL" id="GGG79844.1"/>
    </source>
</evidence>
<dbReference type="PANTHER" id="PTHR43469">
    <property type="entry name" value="DISULFIDE FORMATION PROTEIN-RELATED"/>
    <property type="match status" value="1"/>
</dbReference>
<dbReference type="HAMAP" id="MF_00287">
    <property type="entry name" value="BdbC"/>
    <property type="match status" value="1"/>
</dbReference>
<comment type="similarity">
    <text evidence="2">Belongs to the DsbB family. BdbC subfamily.</text>
</comment>
<evidence type="ECO:0000256" key="1">
    <source>
        <dbReference type="ARBA" id="ARBA00004141"/>
    </source>
</evidence>
<evidence type="ECO:0000256" key="6">
    <source>
        <dbReference type="ARBA" id="ARBA00022989"/>
    </source>
</evidence>
<evidence type="ECO:0000256" key="9">
    <source>
        <dbReference type="ARBA" id="ARBA00023157"/>
    </source>
</evidence>
<dbReference type="InterPro" id="IPR023380">
    <property type="entry name" value="DsbB-like_sf"/>
</dbReference>
<feature type="transmembrane region" description="Helical" evidence="12">
    <location>
        <begin position="67"/>
        <end position="86"/>
    </location>
</feature>
<keyword evidence="7" id="KW-0560">Oxidoreductase</keyword>
<reference evidence="13 14" key="1">
    <citation type="journal article" date="2014" name="Int. J. Syst. Evol. Microbiol.">
        <title>Complete genome sequence of Corynebacterium casei LMG S-19264T (=DSM 44701T), isolated from a smear-ripened cheese.</title>
        <authorList>
            <consortium name="US DOE Joint Genome Institute (JGI-PGF)"/>
            <person name="Walter F."/>
            <person name="Albersmeier A."/>
            <person name="Kalinowski J."/>
            <person name="Ruckert C."/>
        </authorList>
    </citation>
    <scope>NUCLEOTIDE SEQUENCE [LARGE SCALE GENOMIC DNA]</scope>
    <source>
        <strain evidence="13 14">CGMCC 1.15286</strain>
    </source>
</reference>
<dbReference type="EMBL" id="BMHY01000009">
    <property type="protein sequence ID" value="GGG79844.1"/>
    <property type="molecule type" value="Genomic_DNA"/>
</dbReference>
<evidence type="ECO:0000256" key="8">
    <source>
        <dbReference type="ARBA" id="ARBA00023136"/>
    </source>
</evidence>
<dbReference type="InterPro" id="IPR003752">
    <property type="entry name" value="DiS_bond_form_DsbB/BdbC"/>
</dbReference>
<dbReference type="SUPFAM" id="SSF158442">
    <property type="entry name" value="DsbB-like"/>
    <property type="match status" value="1"/>
</dbReference>
<dbReference type="NCBIfam" id="NF002849">
    <property type="entry name" value="PRK03113.1"/>
    <property type="match status" value="1"/>
</dbReference>
<keyword evidence="5" id="KW-0249">Electron transport</keyword>
<evidence type="ECO:0000256" key="10">
    <source>
        <dbReference type="ARBA" id="ARBA00023186"/>
    </source>
</evidence>
<keyword evidence="11" id="KW-0676">Redox-active center</keyword>
<keyword evidence="10" id="KW-0143">Chaperone</keyword>
<dbReference type="PANTHER" id="PTHR43469:SF1">
    <property type="entry name" value="SPBETA PROPHAGE-DERIVED DISULFIDE BOND FORMATION PROTEIN B"/>
    <property type="match status" value="1"/>
</dbReference>
<feature type="transmembrane region" description="Helical" evidence="12">
    <location>
        <begin position="12"/>
        <end position="30"/>
    </location>
</feature>